<name>A0A366HTY2_9BACT</name>
<evidence type="ECO:0000313" key="2">
    <source>
        <dbReference type="EMBL" id="RBP46548.1"/>
    </source>
</evidence>
<dbReference type="PROSITE" id="PS51257">
    <property type="entry name" value="PROKAR_LIPOPROTEIN"/>
    <property type="match status" value="1"/>
</dbReference>
<dbReference type="Pfam" id="PF07087">
    <property type="entry name" value="DUF1353"/>
    <property type="match status" value="1"/>
</dbReference>
<comment type="caution">
    <text evidence="2">The sequence shown here is derived from an EMBL/GenBank/DDBJ whole genome shotgun (WGS) entry which is preliminary data.</text>
</comment>
<proteinExistence type="predicted"/>
<reference evidence="2 3" key="1">
    <citation type="submission" date="2018-06" db="EMBL/GenBank/DDBJ databases">
        <title>Genomic Encyclopedia of Type Strains, Phase IV (KMG-IV): sequencing the most valuable type-strain genomes for metagenomic binning, comparative biology and taxonomic classification.</title>
        <authorList>
            <person name="Goeker M."/>
        </authorList>
    </citation>
    <scope>NUCLEOTIDE SEQUENCE [LARGE SCALE GENOMIC DNA]</scope>
    <source>
        <strain evidence="2 3">DSM 25532</strain>
    </source>
</reference>
<organism evidence="2 3">
    <name type="scientific">Roseimicrobium gellanilyticum</name>
    <dbReference type="NCBI Taxonomy" id="748857"/>
    <lineage>
        <taxon>Bacteria</taxon>
        <taxon>Pseudomonadati</taxon>
        <taxon>Verrucomicrobiota</taxon>
        <taxon>Verrucomicrobiia</taxon>
        <taxon>Verrucomicrobiales</taxon>
        <taxon>Verrucomicrobiaceae</taxon>
        <taxon>Roseimicrobium</taxon>
    </lineage>
</organism>
<keyword evidence="3" id="KW-1185">Reference proteome</keyword>
<dbReference type="EMBL" id="QNRR01000002">
    <property type="protein sequence ID" value="RBP46548.1"/>
    <property type="molecule type" value="Genomic_DNA"/>
</dbReference>
<dbReference type="Proteomes" id="UP000253426">
    <property type="component" value="Unassembled WGS sequence"/>
</dbReference>
<evidence type="ECO:0000256" key="1">
    <source>
        <dbReference type="SAM" id="SignalP"/>
    </source>
</evidence>
<accession>A0A366HTY2</accession>
<dbReference type="InterPro" id="IPR010767">
    <property type="entry name" value="Phage_CGC-2007_Cje0229"/>
</dbReference>
<dbReference type="AlphaFoldDB" id="A0A366HTY2"/>
<evidence type="ECO:0000313" key="3">
    <source>
        <dbReference type="Proteomes" id="UP000253426"/>
    </source>
</evidence>
<feature type="signal peptide" evidence="1">
    <location>
        <begin position="1"/>
        <end position="27"/>
    </location>
</feature>
<keyword evidence="1" id="KW-0732">Signal</keyword>
<feature type="chain" id="PRO_5016942946" evidence="1">
    <location>
        <begin position="28"/>
        <end position="214"/>
    </location>
</feature>
<gene>
    <name evidence="2" type="ORF">DES53_102939</name>
</gene>
<dbReference type="OrthoDB" id="7860705at2"/>
<sequence length="214" mass="23587">MNGRAQRLKWSAICQATIVVVASVTLAACKSPGVNRVSAPGGWGKYVGTIRTEWQPDGRDMRLLEDVHYIAGDGRNWPALKGSTINGASIPKAFWCTVGGPYEGAYREASVFHDIACDEKKARWQDVHRMFYTGMRCSGVSESKSKVMYTAVYRFGPRWPEPGTARSSARMAAFLPARQPTEAEAHAVEEWVERRNPSLEEIERTTAIPGAPGP</sequence>
<protein>
    <submittedName>
        <fullName evidence="2">Uncharacterized protein DUF1353</fullName>
    </submittedName>
</protein>